<dbReference type="GO" id="GO:0001786">
    <property type="term" value="F:phosphatidylserine binding"/>
    <property type="evidence" value="ECO:0007669"/>
    <property type="project" value="TreeGrafter"/>
</dbReference>
<dbReference type="GO" id="GO:0005886">
    <property type="term" value="C:plasma membrane"/>
    <property type="evidence" value="ECO:0007669"/>
    <property type="project" value="TreeGrafter"/>
</dbReference>
<evidence type="ECO:0000256" key="4">
    <source>
        <dbReference type="SAM" id="MobiDB-lite"/>
    </source>
</evidence>
<sequence length="469" mass="50419">MGCAASAPDVADATVITGSAGQEKQRGKGASSKGISLKSMESIRSAIESLLINEPELTQLMASFSKEQLSLFAKDYQTQTGTDLLSSLREKLNGPLEKLILSCFKTDVTLRTELIRESLRGKTTDVEQLTDVVLTLSESKAHEIVANYDLLYGGSVITDIRHDYNGDKLWQRLIVRILSSKRVSRTTPAIQTATLSPDADADAASVDTNTTTLGKLIAADAERLVMDIRERNFEHLLLLMATAPLAEYVSICKKYFEMKGTVLRQDIADALEHRPEERYALLLTHDYLHNPANAYAFMVHTALAAGISRDDARLTRAAILSYEEHPDVPAVYCELYGAALEDAIEKTGTGSYETTLLVLWKIDKAKEIVGTASPHVKVAGSKGKSATQNASEAATSSGIEDAGATGAADSSSKKSAQTSGSKVASKGGKKDTSKVDKEETVAPTLQTDTMEERLQSPAASEASASHGDQ</sequence>
<feature type="compositionally biased region" description="Polar residues" evidence="4">
    <location>
        <begin position="384"/>
        <end position="398"/>
    </location>
</feature>
<dbReference type="SUPFAM" id="SSF47874">
    <property type="entry name" value="Annexin"/>
    <property type="match status" value="1"/>
</dbReference>
<keyword evidence="3" id="KW-0041">Annexin</keyword>
<evidence type="ECO:0000313" key="6">
    <source>
        <dbReference type="Proteomes" id="UP000070089"/>
    </source>
</evidence>
<comment type="similarity">
    <text evidence="1">Belongs to the annexin family.</text>
</comment>
<dbReference type="OrthoDB" id="37886at2759"/>
<dbReference type="AlphaFoldDB" id="A0A132NY19"/>
<evidence type="ECO:0000256" key="2">
    <source>
        <dbReference type="ARBA" id="ARBA00022737"/>
    </source>
</evidence>
<reference evidence="5 6" key="1">
    <citation type="journal article" date="2015" name="Mol. Biochem. Parasitol.">
        <title>Identification of polymorphic genes for use in assemblage B genotyping assays through comparative genomics of multiple assemblage B Giardia duodenalis isolates.</title>
        <authorList>
            <person name="Wielinga C."/>
            <person name="Thompson R.C."/>
            <person name="Monis P."/>
            <person name="Ryan U."/>
        </authorList>
    </citation>
    <scope>NUCLEOTIDE SEQUENCE [LARGE SCALE GENOMIC DNA]</scope>
    <source>
        <strain evidence="5 6">BAH15c1</strain>
    </source>
</reference>
<feature type="compositionally biased region" description="Basic and acidic residues" evidence="4">
    <location>
        <begin position="428"/>
        <end position="440"/>
    </location>
</feature>
<organism evidence="5 6">
    <name type="scientific">Giardia duodenalis assemblage B</name>
    <dbReference type="NCBI Taxonomy" id="1394984"/>
    <lineage>
        <taxon>Eukaryota</taxon>
        <taxon>Metamonada</taxon>
        <taxon>Diplomonadida</taxon>
        <taxon>Hexamitidae</taxon>
        <taxon>Giardiinae</taxon>
        <taxon>Giardia</taxon>
    </lineage>
</organism>
<dbReference type="GO" id="GO:0005544">
    <property type="term" value="F:calcium-dependent phospholipid binding"/>
    <property type="evidence" value="ECO:0007669"/>
    <property type="project" value="InterPro"/>
</dbReference>
<proteinExistence type="inferred from homology"/>
<dbReference type="GO" id="GO:0005509">
    <property type="term" value="F:calcium ion binding"/>
    <property type="evidence" value="ECO:0007669"/>
    <property type="project" value="InterPro"/>
</dbReference>
<dbReference type="EMBL" id="JXTI01000018">
    <property type="protein sequence ID" value="KWX14969.1"/>
    <property type="molecule type" value="Genomic_DNA"/>
</dbReference>
<evidence type="ECO:0000256" key="1">
    <source>
        <dbReference type="ARBA" id="ARBA00007831"/>
    </source>
</evidence>
<name>A0A132NY19_GIAIN</name>
<dbReference type="PANTHER" id="PTHR10502:SF102">
    <property type="entry name" value="ANNEXIN B11"/>
    <property type="match status" value="1"/>
</dbReference>
<dbReference type="Proteomes" id="UP000070089">
    <property type="component" value="Unassembled WGS sequence"/>
</dbReference>
<comment type="caution">
    <text evidence="5">The sequence shown here is derived from an EMBL/GenBank/DDBJ whole genome shotgun (WGS) entry which is preliminary data.</text>
</comment>
<accession>A0A132NY19</accession>
<evidence type="ECO:0000313" key="5">
    <source>
        <dbReference type="EMBL" id="KWX14969.1"/>
    </source>
</evidence>
<dbReference type="VEuPathDB" id="GiardiaDB:QR46_1030"/>
<dbReference type="Gene3D" id="1.10.220.10">
    <property type="entry name" value="Annexin"/>
    <property type="match status" value="3"/>
</dbReference>
<dbReference type="InterPro" id="IPR037104">
    <property type="entry name" value="Annexin_sf"/>
</dbReference>
<dbReference type="GO" id="GO:0005737">
    <property type="term" value="C:cytoplasm"/>
    <property type="evidence" value="ECO:0007669"/>
    <property type="project" value="TreeGrafter"/>
</dbReference>
<dbReference type="PANTHER" id="PTHR10502">
    <property type="entry name" value="ANNEXIN"/>
    <property type="match status" value="1"/>
</dbReference>
<gene>
    <name evidence="5" type="ORF">QR46_1030</name>
</gene>
<feature type="compositionally biased region" description="Low complexity" evidence="4">
    <location>
        <begin position="401"/>
        <end position="426"/>
    </location>
</feature>
<protein>
    <submittedName>
        <fullName evidence="5">Alpha-19 giardin</fullName>
    </submittedName>
</protein>
<dbReference type="Pfam" id="PF00191">
    <property type="entry name" value="Annexin"/>
    <property type="match status" value="1"/>
</dbReference>
<dbReference type="InterPro" id="IPR018502">
    <property type="entry name" value="Annexin_repeat"/>
</dbReference>
<evidence type="ECO:0000256" key="3">
    <source>
        <dbReference type="ARBA" id="ARBA00023216"/>
    </source>
</evidence>
<keyword evidence="2" id="KW-0677">Repeat</keyword>
<feature type="region of interest" description="Disordered" evidence="4">
    <location>
        <begin position="375"/>
        <end position="469"/>
    </location>
</feature>